<feature type="domain" description="Carbohydrate kinase PfkB" evidence="4">
    <location>
        <begin position="47"/>
        <end position="316"/>
    </location>
</feature>
<dbReference type="Gene3D" id="3.40.1190.20">
    <property type="match status" value="1"/>
</dbReference>
<dbReference type="PANTHER" id="PTHR43320">
    <property type="entry name" value="SUGAR KINASE"/>
    <property type="match status" value="1"/>
</dbReference>
<dbReference type="InterPro" id="IPR029056">
    <property type="entry name" value="Ribokinase-like"/>
</dbReference>
<evidence type="ECO:0000313" key="6">
    <source>
        <dbReference type="Proteomes" id="UP000295375"/>
    </source>
</evidence>
<dbReference type="InterPro" id="IPR052700">
    <property type="entry name" value="Carb_kinase_PfkB-like"/>
</dbReference>
<gene>
    <name evidence="5" type="ORF">EV696_10218</name>
</gene>
<dbReference type="CDD" id="cd01168">
    <property type="entry name" value="adenosine_kinase"/>
    <property type="match status" value="1"/>
</dbReference>
<dbReference type="PROSITE" id="PS00584">
    <property type="entry name" value="PFKB_KINASES_2"/>
    <property type="match status" value="1"/>
</dbReference>
<keyword evidence="3 5" id="KW-0418">Kinase</keyword>
<dbReference type="InterPro" id="IPR002173">
    <property type="entry name" value="Carboh/pur_kinase_PfkB_CS"/>
</dbReference>
<dbReference type="Gene3D" id="3.30.1110.10">
    <property type="match status" value="1"/>
</dbReference>
<dbReference type="Proteomes" id="UP000295375">
    <property type="component" value="Unassembled WGS sequence"/>
</dbReference>
<evidence type="ECO:0000256" key="1">
    <source>
        <dbReference type="ARBA" id="ARBA00010688"/>
    </source>
</evidence>
<name>A0A4R6UWH1_9GAMM</name>
<proteinExistence type="inferred from homology"/>
<comment type="similarity">
    <text evidence="1">Belongs to the carbohydrate kinase PfkB family.</text>
</comment>
<evidence type="ECO:0000313" key="5">
    <source>
        <dbReference type="EMBL" id="TDQ50339.1"/>
    </source>
</evidence>
<comment type="caution">
    <text evidence="5">The sequence shown here is derived from an EMBL/GenBank/DDBJ whole genome shotgun (WGS) entry which is preliminary data.</text>
</comment>
<keyword evidence="6" id="KW-1185">Reference proteome</keyword>
<dbReference type="Pfam" id="PF00294">
    <property type="entry name" value="PfkB"/>
    <property type="match status" value="1"/>
</dbReference>
<dbReference type="EMBL" id="SNYM01000002">
    <property type="protein sequence ID" value="TDQ50339.1"/>
    <property type="molecule type" value="Genomic_DNA"/>
</dbReference>
<protein>
    <submittedName>
        <fullName evidence="5">Sugar/nucleoside kinase (Ribokinase family)</fullName>
    </submittedName>
</protein>
<dbReference type="AlphaFoldDB" id="A0A4R6UWH1"/>
<accession>A0A4R6UWH1</accession>
<dbReference type="GO" id="GO:0016301">
    <property type="term" value="F:kinase activity"/>
    <property type="evidence" value="ECO:0007669"/>
    <property type="project" value="UniProtKB-KW"/>
</dbReference>
<evidence type="ECO:0000256" key="2">
    <source>
        <dbReference type="ARBA" id="ARBA00022679"/>
    </source>
</evidence>
<dbReference type="InterPro" id="IPR011611">
    <property type="entry name" value="PfkB_dom"/>
</dbReference>
<reference evidence="5 6" key="1">
    <citation type="submission" date="2019-03" db="EMBL/GenBank/DDBJ databases">
        <title>Genomic Encyclopedia of Type Strains, Phase IV (KMG-IV): sequencing the most valuable type-strain genomes for metagenomic binning, comparative biology and taxonomic classification.</title>
        <authorList>
            <person name="Goeker M."/>
        </authorList>
    </citation>
    <scope>NUCLEOTIDE SEQUENCE [LARGE SCALE GENOMIC DNA]</scope>
    <source>
        <strain evidence="5 6">DSM 103792</strain>
    </source>
</reference>
<dbReference type="PANTHER" id="PTHR43320:SF3">
    <property type="entry name" value="CARBOHYDRATE KINASE PFKB DOMAIN-CONTAINING PROTEIN"/>
    <property type="match status" value="1"/>
</dbReference>
<dbReference type="SUPFAM" id="SSF53613">
    <property type="entry name" value="Ribokinase-like"/>
    <property type="match status" value="1"/>
</dbReference>
<sequence length="336" mass="35887">MKAIDVYAVGNALVDYEFEVSVAELERLGISKGVMTLIEESRHDELVGELQGEKHKRACGGSAANSLIAVSQLGGKAFLSCKVAQDEAGDFYTADLRQNNIQTNLANDGRDEGKTGKCLVMITPDADRTMNTFLGITADVGPTELEEKALADSQYLYIEGYLASSPSAREAVRLAKKQVSKAGGKIAVSLSDPNMIKFFRDGIAEFVDGGIDMLFCNEAEAIAFTGAKDAFQAVDALKDLSVGFAITRGAHGALAWDGNKLYEVPTDPVNVVDTLGAGDMFAGAFLYGLCRGWNFRQAAELGNYAAGMVVSAFGPRLLPQYLTALRDRAKALGKGR</sequence>
<evidence type="ECO:0000259" key="4">
    <source>
        <dbReference type="Pfam" id="PF00294"/>
    </source>
</evidence>
<evidence type="ECO:0000256" key="3">
    <source>
        <dbReference type="ARBA" id="ARBA00022777"/>
    </source>
</evidence>
<keyword evidence="2" id="KW-0808">Transferase</keyword>
<dbReference type="RefSeq" id="WP_133587421.1">
    <property type="nucleotide sequence ID" value="NZ_CP037953.1"/>
</dbReference>
<organism evidence="5 6">
    <name type="scientific">Permianibacter aggregans</name>
    <dbReference type="NCBI Taxonomy" id="1510150"/>
    <lineage>
        <taxon>Bacteria</taxon>
        <taxon>Pseudomonadati</taxon>
        <taxon>Pseudomonadota</taxon>
        <taxon>Gammaproteobacteria</taxon>
        <taxon>Pseudomonadales</taxon>
        <taxon>Pseudomonadaceae</taxon>
        <taxon>Permianibacter</taxon>
    </lineage>
</organism>
<dbReference type="OrthoDB" id="9813569at2"/>